<evidence type="ECO:0000313" key="1">
    <source>
        <dbReference type="EMBL" id="KAB8287027.1"/>
    </source>
</evidence>
<reference evidence="1 4" key="2">
    <citation type="submission" date="2019-10" db="EMBL/GenBank/DDBJ databases">
        <title>Characterization of the phylogenetic diversity of two novel species belonging to the genus Bifidobacterium: Bifidobacterium cebidarum sp. nov. and Bifidobacterium leontopitheci sp. nov.</title>
        <authorList>
            <person name="Lugli G.A."/>
            <person name="Duranti S."/>
            <person name="Milani C."/>
            <person name="Turroni F."/>
            <person name="Ventura M."/>
        </authorList>
    </citation>
    <scope>NUCLEOTIDE SEQUENCE [LARGE SCALE GENOMIC DNA]</scope>
    <source>
        <strain evidence="1 4">DSM 100688</strain>
    </source>
</reference>
<proteinExistence type="predicted"/>
<organism evidence="1 4">
    <name type="scientific">Bifidobacterium ramosum</name>
    <dbReference type="NCBI Taxonomy" id="1798158"/>
    <lineage>
        <taxon>Bacteria</taxon>
        <taxon>Bacillati</taxon>
        <taxon>Actinomycetota</taxon>
        <taxon>Actinomycetes</taxon>
        <taxon>Bifidobacteriales</taxon>
        <taxon>Bifidobacteriaceae</taxon>
        <taxon>Bifidobacterium</taxon>
    </lineage>
</organism>
<comment type="caution">
    <text evidence="1">The sequence shown here is derived from an EMBL/GenBank/DDBJ whole genome shotgun (WGS) entry which is preliminary data.</text>
</comment>
<sequence>MATSTLYAPEVDGLTRIGNAHAPDLILPLGMLAQTLIALLRNIVPVGGLRSLWIESERGPIEAFGTYETLHDQGLFDTYAEFEDHWHACYPSNRKWYRITYDERGDAPRLSVNDRFAVRFVADAPECSDPAFAMQLLSWLVKGAETCVRQCAQGTYNERISEQLPFDMRMGVLSRKAYWSIFPESREYVRRMVRDKDIDRFVALFGGEGRQGGVHVDGPLGMPAAGTTDGLPTMSVNDYLHVCRTTYLALGLSEPMTDATPADWHAAYANPVGRSMAALDRDDPKEFASWIADGRDDGHTWEIAPGPGFSWFTLTPVRRDDRWLLELRSAAYPMCADTIRLALLLHDTGLPVTVPNARELANTVRGDDSIGILPHYLMPPYDDVAFPDAAVTEYIALPYERMKEVILHARWYPVEEVRLFDQTAEEPVDDVPAVTGRGCPDTGR</sequence>
<dbReference type="Proteomes" id="UP000469943">
    <property type="component" value="Unassembled WGS sequence"/>
</dbReference>
<gene>
    <name evidence="1" type="ORF">DSM100688_1978</name>
    <name evidence="2" type="ORF">GFD24_09690</name>
</gene>
<keyword evidence="4" id="KW-1185">Reference proteome</keyword>
<dbReference type="Proteomes" id="UP000482084">
    <property type="component" value="Unassembled WGS sequence"/>
</dbReference>
<accession>A0A6L4WXX9</accession>
<dbReference type="EMBL" id="WHZX01000009">
    <property type="protein sequence ID" value="NEG72466.1"/>
    <property type="molecule type" value="Genomic_DNA"/>
</dbReference>
<dbReference type="AlphaFoldDB" id="A0A6L4WXX9"/>
<name>A0A6L4WXX9_9BIFI</name>
<dbReference type="EMBL" id="WBSM01000012">
    <property type="protein sequence ID" value="KAB8287027.1"/>
    <property type="molecule type" value="Genomic_DNA"/>
</dbReference>
<reference evidence="2 3" key="1">
    <citation type="submission" date="2019-10" db="EMBL/GenBank/DDBJ databases">
        <title>Bifidobacterium from non-human primates.</title>
        <authorList>
            <person name="Modesto M."/>
        </authorList>
    </citation>
    <scope>NUCLEOTIDE SEQUENCE [LARGE SCALE GENOMIC DNA]</scope>
    <source>
        <strain evidence="2 3">TREM</strain>
    </source>
</reference>
<dbReference type="RefSeq" id="WP_152358982.1">
    <property type="nucleotide sequence ID" value="NZ_WBSM01000012.1"/>
</dbReference>
<protein>
    <submittedName>
        <fullName evidence="1">Uncharacterized protein</fullName>
    </submittedName>
</protein>
<evidence type="ECO:0000313" key="4">
    <source>
        <dbReference type="Proteomes" id="UP000482084"/>
    </source>
</evidence>
<evidence type="ECO:0000313" key="2">
    <source>
        <dbReference type="EMBL" id="NEG72466.1"/>
    </source>
</evidence>
<evidence type="ECO:0000313" key="3">
    <source>
        <dbReference type="Proteomes" id="UP000469943"/>
    </source>
</evidence>
<dbReference type="OrthoDB" id="3229531at2"/>